<sequence length="110" mass="12613">MVASSQSAEIFRLPGVNRQEDPGKWVGRSSLISTSQKLDMLKRYWVPLENSNFAEDAEDAHLKRKFNHVNDAKTLLEKNTGGCNDEYGSPEGNRRQSTNRVIYNIFDYFL</sequence>
<keyword evidence="2" id="KW-1185">Reference proteome</keyword>
<evidence type="ECO:0000313" key="2">
    <source>
        <dbReference type="Proteomes" id="UP000801492"/>
    </source>
</evidence>
<reference evidence="1" key="1">
    <citation type="submission" date="2019-08" db="EMBL/GenBank/DDBJ databases">
        <title>The genome of the North American firefly Photinus pyralis.</title>
        <authorList>
            <consortium name="Photinus pyralis genome working group"/>
            <person name="Fallon T.R."/>
            <person name="Sander Lower S.E."/>
            <person name="Weng J.-K."/>
        </authorList>
    </citation>
    <scope>NUCLEOTIDE SEQUENCE</scope>
    <source>
        <strain evidence="1">TRF0915ILg1</strain>
        <tissue evidence="1">Whole body</tissue>
    </source>
</reference>
<gene>
    <name evidence="1" type="ORF">ILUMI_25640</name>
</gene>
<name>A0A8K0FXS1_IGNLU</name>
<dbReference type="Proteomes" id="UP000801492">
    <property type="component" value="Unassembled WGS sequence"/>
</dbReference>
<accession>A0A8K0FXS1</accession>
<organism evidence="1 2">
    <name type="scientific">Ignelater luminosus</name>
    <name type="common">Cucubano</name>
    <name type="synonym">Pyrophorus luminosus</name>
    <dbReference type="NCBI Taxonomy" id="2038154"/>
    <lineage>
        <taxon>Eukaryota</taxon>
        <taxon>Metazoa</taxon>
        <taxon>Ecdysozoa</taxon>
        <taxon>Arthropoda</taxon>
        <taxon>Hexapoda</taxon>
        <taxon>Insecta</taxon>
        <taxon>Pterygota</taxon>
        <taxon>Neoptera</taxon>
        <taxon>Endopterygota</taxon>
        <taxon>Coleoptera</taxon>
        <taxon>Polyphaga</taxon>
        <taxon>Elateriformia</taxon>
        <taxon>Elateroidea</taxon>
        <taxon>Elateridae</taxon>
        <taxon>Agrypninae</taxon>
        <taxon>Pyrophorini</taxon>
        <taxon>Ignelater</taxon>
    </lineage>
</organism>
<proteinExistence type="predicted"/>
<dbReference type="AlphaFoldDB" id="A0A8K0FXS1"/>
<dbReference type="EMBL" id="VTPC01090959">
    <property type="protein sequence ID" value="KAF2880527.1"/>
    <property type="molecule type" value="Genomic_DNA"/>
</dbReference>
<evidence type="ECO:0000313" key="1">
    <source>
        <dbReference type="EMBL" id="KAF2880527.1"/>
    </source>
</evidence>
<protein>
    <submittedName>
        <fullName evidence="1">Uncharacterized protein</fullName>
    </submittedName>
</protein>
<dbReference type="OrthoDB" id="6596990at2759"/>
<comment type="caution">
    <text evidence="1">The sequence shown here is derived from an EMBL/GenBank/DDBJ whole genome shotgun (WGS) entry which is preliminary data.</text>
</comment>